<gene>
    <name evidence="3" type="ORF">D1B31_05840</name>
</gene>
<dbReference type="PANTHER" id="PTHR31750">
    <property type="entry name" value="PROTEIN STAY-GREEN 1, CHLOROPLASTIC-RELATED"/>
    <property type="match status" value="1"/>
</dbReference>
<organism evidence="3 4">
    <name type="scientific">Neobacillus notoginsengisoli</name>
    <dbReference type="NCBI Taxonomy" id="1578198"/>
    <lineage>
        <taxon>Bacteria</taxon>
        <taxon>Bacillati</taxon>
        <taxon>Bacillota</taxon>
        <taxon>Bacilli</taxon>
        <taxon>Bacillales</taxon>
        <taxon>Bacillaceae</taxon>
        <taxon>Neobacillus</taxon>
    </lineage>
</organism>
<evidence type="ECO:0000259" key="2">
    <source>
        <dbReference type="Pfam" id="PF12638"/>
    </source>
</evidence>
<dbReference type="Proteomes" id="UP000284416">
    <property type="component" value="Unassembled WGS sequence"/>
</dbReference>
<dbReference type="InterPro" id="IPR024438">
    <property type="entry name" value="Staygreen"/>
</dbReference>
<reference evidence="3 4" key="1">
    <citation type="journal article" date="2017" name="Int. J. Syst. Evol. Microbiol.">
        <title>Bacillus notoginsengisoli sp. nov., a novel bacterium isolated from the rhizosphere of Panax notoginseng.</title>
        <authorList>
            <person name="Zhang M.Y."/>
            <person name="Cheng J."/>
            <person name="Cai Y."/>
            <person name="Zhang T.Y."/>
            <person name="Wu Y.Y."/>
            <person name="Manikprabhu D."/>
            <person name="Li W.J."/>
            <person name="Zhang Y.X."/>
        </authorList>
    </citation>
    <scope>NUCLEOTIDE SEQUENCE [LARGE SCALE GENOMIC DNA]</scope>
    <source>
        <strain evidence="3 4">JCM 30743</strain>
    </source>
</reference>
<dbReference type="EMBL" id="QWEG01000003">
    <property type="protein sequence ID" value="RHW42156.1"/>
    <property type="molecule type" value="Genomic_DNA"/>
</dbReference>
<feature type="domain" description="Staygreen protein" evidence="2">
    <location>
        <begin position="4"/>
        <end position="148"/>
    </location>
</feature>
<keyword evidence="1" id="KW-0809">Transit peptide</keyword>
<proteinExistence type="predicted"/>
<name>A0A417YX73_9BACI</name>
<protein>
    <recommendedName>
        <fullName evidence="2">Staygreen protein domain-containing protein</fullName>
    </recommendedName>
</protein>
<comment type="caution">
    <text evidence="3">The sequence shown here is derived from an EMBL/GenBank/DDBJ whole genome shotgun (WGS) entry which is preliminary data.</text>
</comment>
<dbReference type="AlphaFoldDB" id="A0A417YX73"/>
<keyword evidence="4" id="KW-1185">Reference proteome</keyword>
<sequence length="158" mass="18211">MNVFKPSMLTVTFIAPITPFRPLESRRYTLAHSDTTGKLFLTIGPEYGFSTSDQIKDEVKAEWVQRMGEYSLSGKVHISGGEYDEQYSKVRYMIFKKEMELALTAIVYGDQVFYSCFPWLLDAPIYVTFESIYPEFQQTVYYGTPRKYLTAALSQAVK</sequence>
<dbReference type="OrthoDB" id="1684395at2"/>
<evidence type="ECO:0000313" key="3">
    <source>
        <dbReference type="EMBL" id="RHW42156.1"/>
    </source>
</evidence>
<evidence type="ECO:0000256" key="1">
    <source>
        <dbReference type="ARBA" id="ARBA00022946"/>
    </source>
</evidence>
<evidence type="ECO:0000313" key="4">
    <source>
        <dbReference type="Proteomes" id="UP000284416"/>
    </source>
</evidence>
<dbReference type="PANTHER" id="PTHR31750:SF4">
    <property type="entry name" value="LP06106P"/>
    <property type="match status" value="1"/>
</dbReference>
<dbReference type="Pfam" id="PF12638">
    <property type="entry name" value="Staygreen"/>
    <property type="match status" value="1"/>
</dbReference>
<accession>A0A417YX73</accession>